<keyword evidence="1" id="KW-0812">Transmembrane</keyword>
<feature type="transmembrane region" description="Helical" evidence="1">
    <location>
        <begin position="265"/>
        <end position="286"/>
    </location>
</feature>
<protein>
    <submittedName>
        <fullName evidence="2">Uncharacterized protein</fullName>
    </submittedName>
</protein>
<keyword evidence="1" id="KW-0472">Membrane</keyword>
<feature type="transmembrane region" description="Helical" evidence="1">
    <location>
        <begin position="237"/>
        <end position="259"/>
    </location>
</feature>
<feature type="transmembrane region" description="Helical" evidence="1">
    <location>
        <begin position="39"/>
        <end position="64"/>
    </location>
</feature>
<dbReference type="AlphaFoldDB" id="A0A0L6VPW8"/>
<evidence type="ECO:0000313" key="2">
    <source>
        <dbReference type="EMBL" id="KNZ62657.1"/>
    </source>
</evidence>
<accession>A0A0L6VPW8</accession>
<proteinExistence type="predicted"/>
<keyword evidence="1" id="KW-1133">Transmembrane helix</keyword>
<evidence type="ECO:0000256" key="1">
    <source>
        <dbReference type="SAM" id="Phobius"/>
    </source>
</evidence>
<feature type="transmembrane region" description="Helical" evidence="1">
    <location>
        <begin position="12"/>
        <end position="33"/>
    </location>
</feature>
<name>A0A0L6VPW8_9BASI</name>
<comment type="caution">
    <text evidence="2">The sequence shown here is derived from an EMBL/GenBank/DDBJ whole genome shotgun (WGS) entry which is preliminary data.</text>
</comment>
<dbReference type="Proteomes" id="UP000037035">
    <property type="component" value="Unassembled WGS sequence"/>
</dbReference>
<keyword evidence="3" id="KW-1185">Reference proteome</keyword>
<sequence>MNWNKFSQTVHVELSHVALISIIILLKLYYNIIVYNWDYLNYIQCLFMYIFHYFMYICYVHILFVTKYRKEYEFGGRPSGRYNTIMQAFGYSGLYLGLTSVVPQITQSCAAPARKGADFDFCSITISMTEAKVTPWLKNNLSCMFKMNFNFFSLLLKIVELCCRRLYPEKEYHNEGGKSPEYSFRRAENDYQVYFEDIQTVRVLWCIEVYSVVVNTQWEIAVGGFSQRTIVTMKVEYYQIIVSIIELWCVEVYFTLVVAISELAIGIYFLHFQTVVELWCVEGGYIHRNISTMKVKNDQHAVSGMLKMCTKLISYISKQLLDCGVLKFVCIQQISSTVKVANY</sequence>
<dbReference type="VEuPathDB" id="FungiDB:VP01_1240g3"/>
<evidence type="ECO:0000313" key="3">
    <source>
        <dbReference type="Proteomes" id="UP000037035"/>
    </source>
</evidence>
<organism evidence="2 3">
    <name type="scientific">Puccinia sorghi</name>
    <dbReference type="NCBI Taxonomy" id="27349"/>
    <lineage>
        <taxon>Eukaryota</taxon>
        <taxon>Fungi</taxon>
        <taxon>Dikarya</taxon>
        <taxon>Basidiomycota</taxon>
        <taxon>Pucciniomycotina</taxon>
        <taxon>Pucciniomycetes</taxon>
        <taxon>Pucciniales</taxon>
        <taxon>Pucciniaceae</taxon>
        <taxon>Puccinia</taxon>
    </lineage>
</organism>
<dbReference type="EMBL" id="LAVV01002677">
    <property type="protein sequence ID" value="KNZ62657.1"/>
    <property type="molecule type" value="Genomic_DNA"/>
</dbReference>
<reference evidence="2 3" key="1">
    <citation type="submission" date="2015-08" db="EMBL/GenBank/DDBJ databases">
        <title>Next Generation Sequencing and Analysis of the Genome of Puccinia sorghi L Schw, the Causal Agent of Maize Common Rust.</title>
        <authorList>
            <person name="Rochi L."/>
            <person name="Burguener G."/>
            <person name="Darino M."/>
            <person name="Turjanski A."/>
            <person name="Kreff E."/>
            <person name="Dieguez M.J."/>
            <person name="Sacco F."/>
        </authorList>
    </citation>
    <scope>NUCLEOTIDE SEQUENCE [LARGE SCALE GENOMIC DNA]</scope>
    <source>
        <strain evidence="2 3">RO10H11247</strain>
    </source>
</reference>
<gene>
    <name evidence="2" type="ORF">VP01_1240g3</name>
</gene>